<protein>
    <submittedName>
        <fullName evidence="5">Outer membrane protein</fullName>
    </submittedName>
</protein>
<dbReference type="FunFam" id="3.30.910.20:FF:000007">
    <property type="entry name" value="Cationic outer membrane protein"/>
    <property type="match status" value="1"/>
</dbReference>
<name>A0A0U9HNY8_9BACT</name>
<keyword evidence="2 4" id="KW-0732">Signal</keyword>
<dbReference type="AlphaFoldDB" id="A0A0U9HNY8"/>
<dbReference type="EMBL" id="BCNO01000001">
    <property type="protein sequence ID" value="GAQ94776.1"/>
    <property type="molecule type" value="Genomic_DNA"/>
</dbReference>
<proteinExistence type="inferred from homology"/>
<evidence type="ECO:0000256" key="3">
    <source>
        <dbReference type="SAM" id="Coils"/>
    </source>
</evidence>
<feature type="signal peptide" evidence="4">
    <location>
        <begin position="1"/>
        <end position="23"/>
    </location>
</feature>
<evidence type="ECO:0000256" key="1">
    <source>
        <dbReference type="ARBA" id="ARBA00009091"/>
    </source>
</evidence>
<accession>A0A0U9HNY8</accession>
<sequence length="178" mass="20782">MKKFLFVVFAFVLTLSIASVACAELKIGVVDIIRVLNESEEGKKAVAQLQSMLEERQKTLEEKQKKLQELKEEFEKKRSVLSEDARKAKEEEIERLSRELQRTAADYQVELQKKQNEFTQSMFKEIRQLINEYAQKEGYSLILEKADQIILFTTPEVDITDKIISIYNQKMSQQKGKK</sequence>
<feature type="coiled-coil region" evidence="3">
    <location>
        <begin position="46"/>
        <end position="117"/>
    </location>
</feature>
<evidence type="ECO:0000256" key="2">
    <source>
        <dbReference type="ARBA" id="ARBA00022729"/>
    </source>
</evidence>
<dbReference type="InterPro" id="IPR005632">
    <property type="entry name" value="Chaperone_Skp"/>
</dbReference>
<dbReference type="Pfam" id="PF03938">
    <property type="entry name" value="OmpH"/>
    <property type="match status" value="1"/>
</dbReference>
<dbReference type="PROSITE" id="PS51257">
    <property type="entry name" value="PROKAR_LIPOPROTEIN"/>
    <property type="match status" value="1"/>
</dbReference>
<reference evidence="6" key="1">
    <citation type="submission" date="2016-01" db="EMBL/GenBank/DDBJ databases">
        <title>Draft genome sequence of Thermodesulfovibrio aggregans strain TGE-P1.</title>
        <authorList>
            <person name="Sekiguchi Y."/>
            <person name="Ohashi A."/>
            <person name="Matsuura N."/>
            <person name="Tourlousse M.D."/>
        </authorList>
    </citation>
    <scope>NUCLEOTIDE SEQUENCE [LARGE SCALE GENOMIC DNA]</scope>
    <source>
        <strain evidence="6">TGE-P1</strain>
    </source>
</reference>
<dbReference type="PANTHER" id="PTHR35089:SF1">
    <property type="entry name" value="CHAPERONE PROTEIN SKP"/>
    <property type="match status" value="1"/>
</dbReference>
<dbReference type="GO" id="GO:0051082">
    <property type="term" value="F:unfolded protein binding"/>
    <property type="evidence" value="ECO:0007669"/>
    <property type="project" value="InterPro"/>
</dbReference>
<dbReference type="SMART" id="SM00935">
    <property type="entry name" value="OmpH"/>
    <property type="match status" value="1"/>
</dbReference>
<comment type="similarity">
    <text evidence="1">Belongs to the Skp family.</text>
</comment>
<feature type="chain" id="PRO_5006865033" evidence="4">
    <location>
        <begin position="24"/>
        <end position="178"/>
    </location>
</feature>
<evidence type="ECO:0000313" key="6">
    <source>
        <dbReference type="Proteomes" id="UP000054976"/>
    </source>
</evidence>
<dbReference type="GO" id="GO:0050821">
    <property type="term" value="P:protein stabilization"/>
    <property type="evidence" value="ECO:0007669"/>
    <property type="project" value="TreeGrafter"/>
</dbReference>
<dbReference type="GO" id="GO:0005829">
    <property type="term" value="C:cytosol"/>
    <property type="evidence" value="ECO:0007669"/>
    <property type="project" value="TreeGrafter"/>
</dbReference>
<dbReference type="SUPFAM" id="SSF111384">
    <property type="entry name" value="OmpH-like"/>
    <property type="match status" value="1"/>
</dbReference>
<organism evidence="5 6">
    <name type="scientific">Thermodesulfovibrio aggregans</name>
    <dbReference type="NCBI Taxonomy" id="86166"/>
    <lineage>
        <taxon>Bacteria</taxon>
        <taxon>Pseudomonadati</taxon>
        <taxon>Nitrospirota</taxon>
        <taxon>Thermodesulfovibrionia</taxon>
        <taxon>Thermodesulfovibrionales</taxon>
        <taxon>Thermodesulfovibrionaceae</taxon>
        <taxon>Thermodesulfovibrio</taxon>
    </lineage>
</organism>
<dbReference type="OrthoDB" id="9793048at2"/>
<comment type="caution">
    <text evidence="5">The sequence shown here is derived from an EMBL/GenBank/DDBJ whole genome shotgun (WGS) entry which is preliminary data.</text>
</comment>
<dbReference type="Gene3D" id="3.30.910.20">
    <property type="entry name" value="Skp domain"/>
    <property type="match status" value="1"/>
</dbReference>
<evidence type="ECO:0000256" key="4">
    <source>
        <dbReference type="SAM" id="SignalP"/>
    </source>
</evidence>
<dbReference type="RefSeq" id="WP_059176199.1">
    <property type="nucleotide sequence ID" value="NZ_BCNO01000001.1"/>
</dbReference>
<keyword evidence="6" id="KW-1185">Reference proteome</keyword>
<gene>
    <name evidence="5" type="ORF">TAGGR_1962</name>
</gene>
<keyword evidence="3" id="KW-0175">Coiled coil</keyword>
<dbReference type="Proteomes" id="UP000054976">
    <property type="component" value="Unassembled WGS sequence"/>
</dbReference>
<dbReference type="InterPro" id="IPR024930">
    <property type="entry name" value="Skp_dom_sf"/>
</dbReference>
<dbReference type="PANTHER" id="PTHR35089">
    <property type="entry name" value="CHAPERONE PROTEIN SKP"/>
    <property type="match status" value="1"/>
</dbReference>
<evidence type="ECO:0000313" key="5">
    <source>
        <dbReference type="EMBL" id="GAQ94776.1"/>
    </source>
</evidence>
<dbReference type="STRING" id="86166.TAGGR_1962"/>